<accession>A0A1J5I624</accession>
<evidence type="ECO:0000313" key="2">
    <source>
        <dbReference type="Proteomes" id="UP000182344"/>
    </source>
</evidence>
<gene>
    <name evidence="1" type="ORF">AUK05_03175</name>
</gene>
<name>A0A1J5I624_9BACT</name>
<dbReference type="STRING" id="1805376.AUK05_03175"/>
<dbReference type="AlphaFoldDB" id="A0A1J5I624"/>
<protein>
    <submittedName>
        <fullName evidence="1">Uncharacterized protein</fullName>
    </submittedName>
</protein>
<comment type="caution">
    <text evidence="1">The sequence shown here is derived from an EMBL/GenBank/DDBJ whole genome shotgun (WGS) entry which is preliminary data.</text>
</comment>
<dbReference type="Proteomes" id="UP000182344">
    <property type="component" value="Unassembled WGS sequence"/>
</dbReference>
<reference evidence="1 2" key="1">
    <citation type="journal article" date="2016" name="Environ. Microbiol.">
        <title>Genomic resolution of a cold subsurface aquifer community provides metabolic insights for novel microbes adapted to high CO concentrations.</title>
        <authorList>
            <person name="Probst A.J."/>
            <person name="Castelle C.J."/>
            <person name="Singh A."/>
            <person name="Brown C.T."/>
            <person name="Anantharaman K."/>
            <person name="Sharon I."/>
            <person name="Hug L.A."/>
            <person name="Burstein D."/>
            <person name="Emerson J.B."/>
            <person name="Thomas B.C."/>
            <person name="Banfield J.F."/>
        </authorList>
    </citation>
    <scope>NUCLEOTIDE SEQUENCE [LARGE SCALE GENOMIC DNA]</scope>
    <source>
        <strain evidence="1">CG2_30_35_20</strain>
    </source>
</reference>
<organism evidence="1 2">
    <name type="scientific">Candidatus Shapirobacteria bacterium CG2_30_35_20</name>
    <dbReference type="NCBI Taxonomy" id="1805376"/>
    <lineage>
        <taxon>Bacteria</taxon>
        <taxon>Candidatus Shapironibacteriota</taxon>
    </lineage>
</organism>
<dbReference type="EMBL" id="MNZO01000046">
    <property type="protein sequence ID" value="OIP86648.1"/>
    <property type="molecule type" value="Genomic_DNA"/>
</dbReference>
<sequence>MSTSEYSVFVEDFAQRHYIHSFAKKYKGKQWDITLKAIREMLSRYDNFVNANISTSSKIDFICHCNGYSIVKVDFKIAGSNVSAKSSGNRVVAAVDTVKKIIKILLVYSKNDISPPNETAKWKNMVTDYYPEFSNLKK</sequence>
<evidence type="ECO:0000313" key="1">
    <source>
        <dbReference type="EMBL" id="OIP86648.1"/>
    </source>
</evidence>
<proteinExistence type="predicted"/>